<dbReference type="AlphaFoldDB" id="A0A8H4R312"/>
<evidence type="ECO:0000256" key="3">
    <source>
        <dbReference type="ARBA" id="ARBA00022692"/>
    </source>
</evidence>
<comment type="caution">
    <text evidence="7">The sequence shown here is derived from an EMBL/GenBank/DDBJ whole genome shotgun (WGS) entry which is preliminary data.</text>
</comment>
<reference evidence="7 8" key="1">
    <citation type="submission" date="2019-12" db="EMBL/GenBank/DDBJ databases">
        <authorList>
            <person name="Floudas D."/>
            <person name="Bentzer J."/>
            <person name="Ahren D."/>
            <person name="Johansson T."/>
            <person name="Persson P."/>
            <person name="Tunlid A."/>
        </authorList>
    </citation>
    <scope>NUCLEOTIDE SEQUENCE [LARGE SCALE GENOMIC DNA]</scope>
    <source>
        <strain evidence="7 8">CBS 102.39</strain>
    </source>
</reference>
<keyword evidence="5 6" id="KW-0472">Membrane</keyword>
<dbReference type="PANTHER" id="PTHR43791">
    <property type="entry name" value="PERMEASE-RELATED"/>
    <property type="match status" value="1"/>
</dbReference>
<keyword evidence="3 6" id="KW-0812">Transmembrane</keyword>
<dbReference type="PANTHER" id="PTHR43791:SF36">
    <property type="entry name" value="TRANSPORTER, PUTATIVE (AFU_ORTHOLOGUE AFUA_6G08340)-RELATED"/>
    <property type="match status" value="1"/>
</dbReference>
<feature type="transmembrane region" description="Helical" evidence="6">
    <location>
        <begin position="50"/>
        <end position="70"/>
    </location>
</feature>
<evidence type="ECO:0000313" key="7">
    <source>
        <dbReference type="EMBL" id="KAF4621306.1"/>
    </source>
</evidence>
<protein>
    <recommendedName>
        <fullName evidence="9">MFS transporter</fullName>
    </recommendedName>
</protein>
<evidence type="ECO:0000256" key="5">
    <source>
        <dbReference type="ARBA" id="ARBA00023136"/>
    </source>
</evidence>
<dbReference type="Proteomes" id="UP000521872">
    <property type="component" value="Unassembled WGS sequence"/>
</dbReference>
<dbReference type="GO" id="GO:0022857">
    <property type="term" value="F:transmembrane transporter activity"/>
    <property type="evidence" value="ECO:0007669"/>
    <property type="project" value="TreeGrafter"/>
</dbReference>
<evidence type="ECO:0000256" key="4">
    <source>
        <dbReference type="ARBA" id="ARBA00022989"/>
    </source>
</evidence>
<dbReference type="EMBL" id="JAACJL010000015">
    <property type="protein sequence ID" value="KAF4621306.1"/>
    <property type="molecule type" value="Genomic_DNA"/>
</dbReference>
<keyword evidence="2" id="KW-0813">Transport</keyword>
<evidence type="ECO:0008006" key="9">
    <source>
        <dbReference type="Google" id="ProtNLM"/>
    </source>
</evidence>
<keyword evidence="8" id="KW-1185">Reference proteome</keyword>
<evidence type="ECO:0000256" key="2">
    <source>
        <dbReference type="ARBA" id="ARBA00022448"/>
    </source>
</evidence>
<proteinExistence type="predicted"/>
<sequence length="89" mass="9962">MYPHNTRWLSLAERRLAQARLAEDAGEADEDTLSDTPWQGLKLALREPKVYLFAWMSCTQLLGLGFINFFPTLTATLGFSTTNTLLIAA</sequence>
<organism evidence="7 8">
    <name type="scientific">Agrocybe pediades</name>
    <dbReference type="NCBI Taxonomy" id="84607"/>
    <lineage>
        <taxon>Eukaryota</taxon>
        <taxon>Fungi</taxon>
        <taxon>Dikarya</taxon>
        <taxon>Basidiomycota</taxon>
        <taxon>Agaricomycotina</taxon>
        <taxon>Agaricomycetes</taxon>
        <taxon>Agaricomycetidae</taxon>
        <taxon>Agaricales</taxon>
        <taxon>Agaricineae</taxon>
        <taxon>Strophariaceae</taxon>
        <taxon>Agrocybe</taxon>
    </lineage>
</organism>
<gene>
    <name evidence="7" type="ORF">D9613_000827</name>
</gene>
<evidence type="ECO:0000313" key="8">
    <source>
        <dbReference type="Proteomes" id="UP000521872"/>
    </source>
</evidence>
<evidence type="ECO:0000256" key="6">
    <source>
        <dbReference type="SAM" id="Phobius"/>
    </source>
</evidence>
<name>A0A8H4R312_9AGAR</name>
<dbReference type="GO" id="GO:0016020">
    <property type="term" value="C:membrane"/>
    <property type="evidence" value="ECO:0007669"/>
    <property type="project" value="UniProtKB-SubCell"/>
</dbReference>
<keyword evidence="4 6" id="KW-1133">Transmembrane helix</keyword>
<accession>A0A8H4R312</accession>
<comment type="subcellular location">
    <subcellularLocation>
        <location evidence="1">Membrane</location>
        <topology evidence="1">Multi-pass membrane protein</topology>
    </subcellularLocation>
</comment>
<dbReference type="SUPFAM" id="SSF103473">
    <property type="entry name" value="MFS general substrate transporter"/>
    <property type="match status" value="1"/>
</dbReference>
<dbReference type="InterPro" id="IPR036259">
    <property type="entry name" value="MFS_trans_sf"/>
</dbReference>
<evidence type="ECO:0000256" key="1">
    <source>
        <dbReference type="ARBA" id="ARBA00004141"/>
    </source>
</evidence>